<reference evidence="2" key="1">
    <citation type="submission" date="2015-07" db="EMBL/GenBank/DDBJ databases">
        <title>Transcriptome Assembly of Anthurium amnicola.</title>
        <authorList>
            <person name="Suzuki J."/>
        </authorList>
    </citation>
    <scope>NUCLEOTIDE SEQUENCE</scope>
</reference>
<evidence type="ECO:0000259" key="1">
    <source>
        <dbReference type="SMART" id="SM00579"/>
    </source>
</evidence>
<gene>
    <name evidence="2" type="primary">At1g13570_7</name>
    <name evidence="2" type="ORF">g.2280</name>
</gene>
<organism evidence="2">
    <name type="scientific">Anthurium amnicola</name>
    <dbReference type="NCBI Taxonomy" id="1678845"/>
    <lineage>
        <taxon>Eukaryota</taxon>
        <taxon>Viridiplantae</taxon>
        <taxon>Streptophyta</taxon>
        <taxon>Embryophyta</taxon>
        <taxon>Tracheophyta</taxon>
        <taxon>Spermatophyta</taxon>
        <taxon>Magnoliopsida</taxon>
        <taxon>Liliopsida</taxon>
        <taxon>Araceae</taxon>
        <taxon>Pothoideae</taxon>
        <taxon>Potheae</taxon>
        <taxon>Anthurium</taxon>
    </lineage>
</organism>
<name>A0A1D1YNJ0_9ARAE</name>
<protein>
    <submittedName>
        <fullName evidence="2">F-box/FBD/LRR-repeat protein At1g13570</fullName>
    </submittedName>
</protein>
<feature type="domain" description="FBD" evidence="1">
    <location>
        <begin position="45"/>
        <end position="140"/>
    </location>
</feature>
<evidence type="ECO:0000313" key="2">
    <source>
        <dbReference type="EMBL" id="JAT56209.1"/>
    </source>
</evidence>
<dbReference type="SMART" id="SM00579">
    <property type="entry name" value="FBD"/>
    <property type="match status" value="1"/>
</dbReference>
<feature type="non-terminal residue" evidence="2">
    <location>
        <position position="1"/>
    </location>
</feature>
<sequence length="142" mass="16228">RSFTKLEFLTIDVTCENEGIWRLDGLFKYYADVGKYVMSNEETSPNMLQNLKTVHIFGLVKAISAVEESCTVEEILGKYQYGFEFIRFLLKNSPALEMLMISATEDVDKLTKKSFEVLFRFASRLLALPRASPNALVIIKDN</sequence>
<dbReference type="EMBL" id="GDJX01011727">
    <property type="protein sequence ID" value="JAT56209.1"/>
    <property type="molecule type" value="Transcribed_RNA"/>
</dbReference>
<proteinExistence type="predicted"/>
<dbReference type="InterPro" id="IPR006566">
    <property type="entry name" value="FBD"/>
</dbReference>
<accession>A0A1D1YNJ0</accession>
<dbReference type="AlphaFoldDB" id="A0A1D1YNJ0"/>